<reference evidence="5" key="1">
    <citation type="journal article" date="2020" name="MBio">
        <title>Horizontal gene transfer to a defensive symbiont with a reduced genome amongst a multipartite beetle microbiome.</title>
        <authorList>
            <person name="Waterworth S.C."/>
            <person name="Florez L.V."/>
            <person name="Rees E.R."/>
            <person name="Hertweck C."/>
            <person name="Kaltenpoth M."/>
            <person name="Kwan J.C."/>
        </authorList>
    </citation>
    <scope>NUCLEOTIDE SEQUENCE [LARGE SCALE GENOMIC DNA]</scope>
</reference>
<dbReference type="Proteomes" id="UP000461670">
    <property type="component" value="Unassembled WGS sequence"/>
</dbReference>
<dbReference type="PANTHER" id="PTHR30006">
    <property type="entry name" value="THIAMINE-BINDING PERIPLASMIC PROTEIN-RELATED"/>
    <property type="match status" value="1"/>
</dbReference>
<gene>
    <name evidence="4" type="ORF">GAK30_00820</name>
</gene>
<name>A0A7V8FQY7_9BURK</name>
<sequence>MTVHDNEGPMWMSRRAWLQAWAGMVAVPAAWAQGVSAKPTPAAQTTLFEDEGAPVTVFPAPAGERQVLTIDSTTDTDLFAPVIRDFQRRHPAVTVRYADRQSLEIHARALRHARLGAAASQQVALNPDLLISSSVDLQTQLANDGLALAHRSDIARDLPAGAHWRHEVFCLGAEAVVMAYNPRLLPPEQAPQIRAQLLDLLRRPGGVLQGRVGSYDATVSGLGYLLATQDARFDSTAGLLQALMGVAGVMMGDHMVPLIDQLERGELALLYNVPASYAQARIAAGGELRVIYPQDYTLLTTRAAVIPATAGQPALARQFLDELLAPEGQALLSRETRLLPIRQAVAAGQDGRVLAGVDAGLVPVPPGAWRPGAPRCGWPDGAPPGPGARRLA</sequence>
<evidence type="ECO:0000256" key="2">
    <source>
        <dbReference type="SAM" id="MobiDB-lite"/>
    </source>
</evidence>
<comment type="caution">
    <text evidence="4">The sequence shown here is derived from an EMBL/GenBank/DDBJ whole genome shotgun (WGS) entry which is preliminary data.</text>
</comment>
<feature type="signal peptide" evidence="3">
    <location>
        <begin position="1"/>
        <end position="32"/>
    </location>
</feature>
<keyword evidence="1 3" id="KW-0732">Signal</keyword>
<evidence type="ECO:0000256" key="3">
    <source>
        <dbReference type="SAM" id="SignalP"/>
    </source>
</evidence>
<dbReference type="Gene3D" id="3.40.190.10">
    <property type="entry name" value="Periplasmic binding protein-like II"/>
    <property type="match status" value="2"/>
</dbReference>
<organism evidence="4 5">
    <name type="scientific">Paracidovorax wautersii</name>
    <dbReference type="NCBI Taxonomy" id="1177982"/>
    <lineage>
        <taxon>Bacteria</taxon>
        <taxon>Pseudomonadati</taxon>
        <taxon>Pseudomonadota</taxon>
        <taxon>Betaproteobacteria</taxon>
        <taxon>Burkholderiales</taxon>
        <taxon>Comamonadaceae</taxon>
        <taxon>Paracidovorax</taxon>
    </lineage>
</organism>
<feature type="chain" id="PRO_5031245226" description="Iron(III) transport system substrate-binding protein" evidence="3">
    <location>
        <begin position="33"/>
        <end position="392"/>
    </location>
</feature>
<dbReference type="PANTHER" id="PTHR30006:SF25">
    <property type="entry name" value="PHOSPHOGLYCERATE TRANSPORT REGULATORY PROTEIN PGTC"/>
    <property type="match status" value="1"/>
</dbReference>
<evidence type="ECO:0000313" key="5">
    <source>
        <dbReference type="Proteomes" id="UP000461670"/>
    </source>
</evidence>
<proteinExistence type="predicted"/>
<dbReference type="GO" id="GO:0030288">
    <property type="term" value="C:outer membrane-bounded periplasmic space"/>
    <property type="evidence" value="ECO:0007669"/>
    <property type="project" value="TreeGrafter"/>
</dbReference>
<dbReference type="EMBL" id="WNDQ01000008">
    <property type="protein sequence ID" value="KAF1022881.1"/>
    <property type="molecule type" value="Genomic_DNA"/>
</dbReference>
<dbReference type="AlphaFoldDB" id="A0A7V8FQY7"/>
<feature type="region of interest" description="Disordered" evidence="2">
    <location>
        <begin position="372"/>
        <end position="392"/>
    </location>
</feature>
<evidence type="ECO:0000313" key="4">
    <source>
        <dbReference type="EMBL" id="KAF1022881.1"/>
    </source>
</evidence>
<dbReference type="SUPFAM" id="SSF53850">
    <property type="entry name" value="Periplasmic binding protein-like II"/>
    <property type="match status" value="1"/>
</dbReference>
<dbReference type="Pfam" id="PF13531">
    <property type="entry name" value="SBP_bac_11"/>
    <property type="match status" value="1"/>
</dbReference>
<protein>
    <recommendedName>
        <fullName evidence="6">Iron(III) transport system substrate-binding protein</fullName>
    </recommendedName>
</protein>
<evidence type="ECO:0000256" key="1">
    <source>
        <dbReference type="ARBA" id="ARBA00022729"/>
    </source>
</evidence>
<evidence type="ECO:0008006" key="6">
    <source>
        <dbReference type="Google" id="ProtNLM"/>
    </source>
</evidence>
<accession>A0A7V8FQY7</accession>